<dbReference type="GO" id="GO:0005730">
    <property type="term" value="C:nucleolus"/>
    <property type="evidence" value="ECO:0007669"/>
    <property type="project" value="UniProtKB-SubCell"/>
</dbReference>
<evidence type="ECO:0000256" key="4">
    <source>
        <dbReference type="ARBA" id="ARBA00022603"/>
    </source>
</evidence>
<keyword evidence="11" id="KW-1185">Reference proteome</keyword>
<name>A0AAV1I906_9CHLO</name>
<keyword evidence="7 8" id="KW-0539">Nucleus</keyword>
<dbReference type="Pfam" id="PF05148">
    <property type="entry name" value="Methyltransf_8"/>
    <property type="match status" value="1"/>
</dbReference>
<feature type="compositionally biased region" description="Polar residues" evidence="9">
    <location>
        <begin position="209"/>
        <end position="229"/>
    </location>
</feature>
<comment type="caution">
    <text evidence="10">The sequence shown here is derived from an EMBL/GenBank/DDBJ whole genome shotgun (WGS) entry which is preliminary data.</text>
</comment>
<evidence type="ECO:0000256" key="1">
    <source>
        <dbReference type="ARBA" id="ARBA00004604"/>
    </source>
</evidence>
<dbReference type="InterPro" id="IPR042036">
    <property type="entry name" value="RRP8_N"/>
</dbReference>
<dbReference type="Gene3D" id="1.10.10.2150">
    <property type="entry name" value="Ribosomal RNA-processing protein 8, N-terminal domain"/>
    <property type="match status" value="1"/>
</dbReference>
<dbReference type="EMBL" id="CAUYUE010000009">
    <property type="protein sequence ID" value="CAK0783841.1"/>
    <property type="molecule type" value="Genomic_DNA"/>
</dbReference>
<feature type="compositionally biased region" description="Basic residues" evidence="9">
    <location>
        <begin position="131"/>
        <end position="140"/>
    </location>
</feature>
<dbReference type="GO" id="GO:0032259">
    <property type="term" value="P:methylation"/>
    <property type="evidence" value="ECO:0007669"/>
    <property type="project" value="UniProtKB-KW"/>
</dbReference>
<reference evidence="10 11" key="1">
    <citation type="submission" date="2023-10" db="EMBL/GenBank/DDBJ databases">
        <authorList>
            <person name="Maclean D."/>
            <person name="Macfadyen A."/>
        </authorList>
    </citation>
    <scope>NUCLEOTIDE SEQUENCE [LARGE SCALE GENOMIC DNA]</scope>
</reference>
<dbReference type="SUPFAM" id="SSF53335">
    <property type="entry name" value="S-adenosyl-L-methionine-dependent methyltransferases"/>
    <property type="match status" value="1"/>
</dbReference>
<dbReference type="PANTHER" id="PTHR12787:SF0">
    <property type="entry name" value="RIBOSOMAL RNA-PROCESSING PROTEIN 8"/>
    <property type="match status" value="1"/>
</dbReference>
<gene>
    <name evidence="10" type="ORF">CVIRNUC_007041</name>
</gene>
<evidence type="ECO:0000256" key="3">
    <source>
        <dbReference type="ARBA" id="ARBA00022552"/>
    </source>
</evidence>
<comment type="subcellular location">
    <subcellularLocation>
        <location evidence="1 8">Nucleus</location>
        <location evidence="1 8">Nucleolus</location>
    </subcellularLocation>
</comment>
<dbReference type="AlphaFoldDB" id="A0AAV1I906"/>
<keyword evidence="3 8" id="KW-0698">rRNA processing</keyword>
<keyword evidence="6 8" id="KW-0949">S-adenosyl-L-methionine</keyword>
<feature type="compositionally biased region" description="Basic and acidic residues" evidence="9">
    <location>
        <begin position="162"/>
        <end position="202"/>
    </location>
</feature>
<proteinExistence type="inferred from homology"/>
<evidence type="ECO:0000256" key="9">
    <source>
        <dbReference type="SAM" id="MobiDB-lite"/>
    </source>
</evidence>
<dbReference type="PANTHER" id="PTHR12787">
    <property type="entry name" value="RIBOSOMAL RNA-PROCESSING PROTEIN 8"/>
    <property type="match status" value="1"/>
</dbReference>
<evidence type="ECO:0000313" key="10">
    <source>
        <dbReference type="EMBL" id="CAK0783841.1"/>
    </source>
</evidence>
<feature type="compositionally biased region" description="Low complexity" evidence="9">
    <location>
        <begin position="77"/>
        <end position="97"/>
    </location>
</feature>
<keyword evidence="4 8" id="KW-0489">Methyltransferase</keyword>
<evidence type="ECO:0000256" key="7">
    <source>
        <dbReference type="ARBA" id="ARBA00023242"/>
    </source>
</evidence>
<evidence type="ECO:0000313" key="11">
    <source>
        <dbReference type="Proteomes" id="UP001314263"/>
    </source>
</evidence>
<feature type="compositionally biased region" description="Polar residues" evidence="9">
    <location>
        <begin position="319"/>
        <end position="330"/>
    </location>
</feature>
<organism evidence="10 11">
    <name type="scientific">Coccomyxa viridis</name>
    <dbReference type="NCBI Taxonomy" id="1274662"/>
    <lineage>
        <taxon>Eukaryota</taxon>
        <taxon>Viridiplantae</taxon>
        <taxon>Chlorophyta</taxon>
        <taxon>core chlorophytes</taxon>
        <taxon>Trebouxiophyceae</taxon>
        <taxon>Trebouxiophyceae incertae sedis</taxon>
        <taxon>Coccomyxaceae</taxon>
        <taxon>Coccomyxa</taxon>
    </lineage>
</organism>
<comment type="similarity">
    <text evidence="2 8">Belongs to the methyltransferase superfamily. RRP8 family.</text>
</comment>
<dbReference type="GO" id="GO:0006364">
    <property type="term" value="P:rRNA processing"/>
    <property type="evidence" value="ECO:0007669"/>
    <property type="project" value="UniProtKB-UniRule"/>
</dbReference>
<dbReference type="Proteomes" id="UP001314263">
    <property type="component" value="Unassembled WGS sequence"/>
</dbReference>
<dbReference type="GO" id="GO:0008168">
    <property type="term" value="F:methyltransferase activity"/>
    <property type="evidence" value="ECO:0007669"/>
    <property type="project" value="UniProtKB-KW"/>
</dbReference>
<evidence type="ECO:0000256" key="5">
    <source>
        <dbReference type="ARBA" id="ARBA00022679"/>
    </source>
</evidence>
<accession>A0AAV1I906</accession>
<dbReference type="CDD" id="cd02440">
    <property type="entry name" value="AdoMet_MTases"/>
    <property type="match status" value="1"/>
</dbReference>
<dbReference type="InterPro" id="IPR029063">
    <property type="entry name" value="SAM-dependent_MTases_sf"/>
</dbReference>
<evidence type="ECO:0000256" key="2">
    <source>
        <dbReference type="ARBA" id="ARBA00006301"/>
    </source>
</evidence>
<dbReference type="FunFam" id="1.10.10.2150:FF:000001">
    <property type="entry name" value="Ribosomal RNA-processing protein 8"/>
    <property type="match status" value="1"/>
</dbReference>
<sequence>MGQVAPSHGRLGKHAKRKAAESNEALAGSAGAGRVPGNSASVAIQEENGHKAGQRKKQKGSGGDILSGSRRNEQCARGEGTAGAAAERSLAAAAGQGFQPGLPATEQEKKKRTHDAKHEQGQQPEADQLKLRKKRNRNKLKQADEGRDAADLHNLHLQKQSPVDKSKQGRQQQHEQEQQAKPEQDILRKKRDRSNSKQRDGAGEAAAVQSLQARGSVQQALRQHSSSAQGPEVPELDHGLSGKKQAAQKKQSIWEADAQGNKIGVKVGKGAREQNGQHTVGKPTAIPNSLKEAWEAGKHAVTQDGQLGRRRAGPGSLSAAGQSGPKQDSLLSKMRAKLSGSQFRWLNEQLYTCPGSQAFELMQEQPQLFTQYHEGFKQQTAKWPLQPIQAAASFLHRQSKAAVVADFGCGDADLAQMVPQETVHSLDLVSSAPGVIACNMAHTPLDAGSVDVAVFCLALMGTDYPSFLLEAARVLKPHGVIWIAEVRSRFVPEGGDAENFGPFLRAMRGIGFAKKALDCSNSHFITFEMHRQGSPTKDVEDQAWPLLRACTYKKR</sequence>
<feature type="compositionally biased region" description="Basic and acidic residues" evidence="9">
    <location>
        <begin position="141"/>
        <end position="154"/>
    </location>
</feature>
<comment type="function">
    <text evidence="8">Probable methyltransferase required to silence rDNA.</text>
</comment>
<dbReference type="InterPro" id="IPR007823">
    <property type="entry name" value="RRP8"/>
</dbReference>
<dbReference type="Gene3D" id="3.40.50.150">
    <property type="entry name" value="Vaccinia Virus protein VP39"/>
    <property type="match status" value="1"/>
</dbReference>
<dbReference type="EC" id="2.1.1.-" evidence="8"/>
<feature type="region of interest" description="Disordered" evidence="9">
    <location>
        <begin position="1"/>
        <end position="257"/>
    </location>
</feature>
<evidence type="ECO:0000256" key="8">
    <source>
        <dbReference type="RuleBase" id="RU365074"/>
    </source>
</evidence>
<protein>
    <recommendedName>
        <fullName evidence="8">Ribosomal RNA-processing protein 8</fullName>
        <ecNumber evidence="8">2.1.1.-</ecNumber>
    </recommendedName>
</protein>
<feature type="region of interest" description="Disordered" evidence="9">
    <location>
        <begin position="298"/>
        <end position="330"/>
    </location>
</feature>
<keyword evidence="5 8" id="KW-0808">Transferase</keyword>
<evidence type="ECO:0000256" key="6">
    <source>
        <dbReference type="ARBA" id="ARBA00022691"/>
    </source>
</evidence>